<organism evidence="1 2">
    <name type="scientific">Ananas comosus</name>
    <name type="common">Pineapple</name>
    <name type="synonym">Ananas ananas</name>
    <dbReference type="NCBI Taxonomy" id="4615"/>
    <lineage>
        <taxon>Eukaryota</taxon>
        <taxon>Viridiplantae</taxon>
        <taxon>Streptophyta</taxon>
        <taxon>Embryophyta</taxon>
        <taxon>Tracheophyta</taxon>
        <taxon>Spermatophyta</taxon>
        <taxon>Magnoliopsida</taxon>
        <taxon>Liliopsida</taxon>
        <taxon>Poales</taxon>
        <taxon>Bromeliaceae</taxon>
        <taxon>Bromelioideae</taxon>
        <taxon>Ananas</taxon>
    </lineage>
</organism>
<dbReference type="Proteomes" id="UP000515123">
    <property type="component" value="Linkage group 11"/>
</dbReference>
<accession>A0A6P5G1E6</accession>
<reference evidence="2" key="2">
    <citation type="submission" date="2025-08" db="UniProtKB">
        <authorList>
            <consortium name="RefSeq"/>
        </authorList>
    </citation>
    <scope>IDENTIFICATION</scope>
    <source>
        <tissue evidence="2">Leaf</tissue>
    </source>
</reference>
<keyword evidence="1" id="KW-1185">Reference proteome</keyword>
<dbReference type="PANTHER" id="PTHR37210:SF2">
    <property type="entry name" value="PROTEIN CHLOROPLAST VESICULATION"/>
    <property type="match status" value="1"/>
</dbReference>
<dbReference type="InterPro" id="IPR053350">
    <property type="entry name" value="CV_Inducer"/>
</dbReference>
<dbReference type="GeneID" id="109717616"/>
<dbReference type="OrthoDB" id="1892100at2759"/>
<dbReference type="RefSeq" id="XP_020099065.1">
    <property type="nucleotide sequence ID" value="XM_020243476.1"/>
</dbReference>
<evidence type="ECO:0000313" key="1">
    <source>
        <dbReference type="Proteomes" id="UP000515123"/>
    </source>
</evidence>
<protein>
    <submittedName>
        <fullName evidence="2">Uncharacterized protein LOC109717616</fullName>
    </submittedName>
</protein>
<name>A0A6P5G1E6_ANACO</name>
<gene>
    <name evidence="2" type="primary">LOC109717616</name>
</gene>
<proteinExistence type="predicted"/>
<dbReference type="AlphaFoldDB" id="A0A6P5G1E6"/>
<reference evidence="1" key="1">
    <citation type="journal article" date="2015" name="Nat. Genet.">
        <title>The pineapple genome and the evolution of CAM photosynthesis.</title>
        <authorList>
            <person name="Ming R."/>
            <person name="VanBuren R."/>
            <person name="Wai C.M."/>
            <person name="Tang H."/>
            <person name="Schatz M.C."/>
            <person name="Bowers J.E."/>
            <person name="Lyons E."/>
            <person name="Wang M.L."/>
            <person name="Chen J."/>
            <person name="Biggers E."/>
            <person name="Zhang J."/>
            <person name="Huang L."/>
            <person name="Zhang L."/>
            <person name="Miao W."/>
            <person name="Zhang J."/>
            <person name="Ye Z."/>
            <person name="Miao C."/>
            <person name="Lin Z."/>
            <person name="Wang H."/>
            <person name="Zhou H."/>
            <person name="Yim W.C."/>
            <person name="Priest H.D."/>
            <person name="Zheng C."/>
            <person name="Woodhouse M."/>
            <person name="Edger P.P."/>
            <person name="Guyot R."/>
            <person name="Guo H.B."/>
            <person name="Guo H."/>
            <person name="Zheng G."/>
            <person name="Singh R."/>
            <person name="Sharma A."/>
            <person name="Min X."/>
            <person name="Zheng Y."/>
            <person name="Lee H."/>
            <person name="Gurtowski J."/>
            <person name="Sedlazeck F.J."/>
            <person name="Harkess A."/>
            <person name="McKain M.R."/>
            <person name="Liao Z."/>
            <person name="Fang J."/>
            <person name="Liu J."/>
            <person name="Zhang X."/>
            <person name="Zhang Q."/>
            <person name="Hu W."/>
            <person name="Qin Y."/>
            <person name="Wang K."/>
            <person name="Chen L.Y."/>
            <person name="Shirley N."/>
            <person name="Lin Y.R."/>
            <person name="Liu L.Y."/>
            <person name="Hernandez A.G."/>
            <person name="Wright C.L."/>
            <person name="Bulone V."/>
            <person name="Tuskan G.A."/>
            <person name="Heath K."/>
            <person name="Zee F."/>
            <person name="Moore P.H."/>
            <person name="Sunkar R."/>
            <person name="Leebens-Mack J.H."/>
            <person name="Mockler T."/>
            <person name="Bennetzen J.L."/>
            <person name="Freeling M."/>
            <person name="Sankoff D."/>
            <person name="Paterson A.H."/>
            <person name="Zhu X."/>
            <person name="Yang X."/>
            <person name="Smith J.A."/>
            <person name="Cushman J.C."/>
            <person name="Paull R.E."/>
            <person name="Yu Q."/>
        </authorList>
    </citation>
    <scope>NUCLEOTIDE SEQUENCE [LARGE SCALE GENOMIC DNA]</scope>
    <source>
        <strain evidence="1">cv. F153</strain>
    </source>
</reference>
<dbReference type="PANTHER" id="PTHR37210">
    <property type="entry name" value="EXPRESSED PROTEIN"/>
    <property type="match status" value="1"/>
</dbReference>
<sequence length="155" mass="16530">MAVSINSCLKPISPAPPNPSPQTLTAPIQLWPMNKDVAATWRRRCVSAAACVIISSTSSGIMNGIDGAAAAVTAFAGDHVTAHVEAVAGPPGKEVRWSDVRKCPPWHENSLENIMPENLPRPSDRRRYNSVVAGRTAPGVAGYSVVRYNTSCYSM</sequence>
<evidence type="ECO:0000313" key="2">
    <source>
        <dbReference type="RefSeq" id="XP_020099065.1"/>
    </source>
</evidence>